<reference evidence="7" key="3">
    <citation type="submission" date="2018-08" db="UniProtKB">
        <authorList>
            <consortium name="EnsemblPlants"/>
        </authorList>
    </citation>
    <scope>IDENTIFICATION</scope>
    <source>
        <strain evidence="7">cv. Bd21</strain>
    </source>
</reference>
<dbReference type="Proteomes" id="UP000008810">
    <property type="component" value="Chromosome 4"/>
</dbReference>
<dbReference type="EMBL" id="CM000883">
    <property type="protein sequence ID" value="PNT63521.1"/>
    <property type="molecule type" value="Genomic_DNA"/>
</dbReference>
<evidence type="ECO:0000313" key="7">
    <source>
        <dbReference type="EnsemblPlants" id="PNT63521"/>
    </source>
</evidence>
<accession>A0A2K2CNA0</accession>
<dbReference type="Gramene" id="PNT63521">
    <property type="protein sequence ID" value="PNT63521"/>
    <property type="gene ID" value="BRADI_4g16985v3"/>
</dbReference>
<keyword evidence="3" id="KW-0804">Transcription</keyword>
<keyword evidence="8" id="KW-1185">Reference proteome</keyword>
<dbReference type="InterPro" id="IPR006565">
    <property type="entry name" value="BTP"/>
</dbReference>
<dbReference type="Pfam" id="PF07524">
    <property type="entry name" value="Bromo_TP"/>
    <property type="match status" value="1"/>
</dbReference>
<dbReference type="EnsemblPlants" id="PNT63521">
    <property type="protein sequence ID" value="PNT63521"/>
    <property type="gene ID" value="BRADI_4g16985v3"/>
</dbReference>
<reference evidence="6" key="2">
    <citation type="submission" date="2017-06" db="EMBL/GenBank/DDBJ databases">
        <title>WGS assembly of Brachypodium distachyon.</title>
        <authorList>
            <consortium name="The International Brachypodium Initiative"/>
            <person name="Lucas S."/>
            <person name="Harmon-Smith M."/>
            <person name="Lail K."/>
            <person name="Tice H."/>
            <person name="Grimwood J."/>
            <person name="Bruce D."/>
            <person name="Barry K."/>
            <person name="Shu S."/>
            <person name="Lindquist E."/>
            <person name="Wang M."/>
            <person name="Pitluck S."/>
            <person name="Vogel J.P."/>
            <person name="Garvin D.F."/>
            <person name="Mockler T.C."/>
            <person name="Schmutz J."/>
            <person name="Rokhsar D."/>
            <person name="Bevan M.W."/>
        </authorList>
    </citation>
    <scope>NUCLEOTIDE SEQUENCE</scope>
    <source>
        <strain evidence="6">Bd21</strain>
    </source>
</reference>
<dbReference type="SMART" id="SM00576">
    <property type="entry name" value="BTP"/>
    <property type="match status" value="1"/>
</dbReference>
<sequence>MGTPARDPCDAVAALAPLPVVSTISIAQILRASGYSSAESAALRALSDIAGRYITSLGRTASAIAEAQGWTESNLLDLTLALEEHKLAGFSGASDPTRPVLCSGVLSELAGFVRMVRLVPFAKLLPRMGEQVLHTKRWESFASAGKEPPLGHVPRWLPCFPEQEADSEGIKGKWELRRLVEVQGEQMVKVTDDGKEGRGVVPGKRGKVKFLIGDKKQRWVGFDKHGGGFERFVGK</sequence>
<name>A0A2K2CNA0_BRADI</name>
<dbReference type="GO" id="GO:0005669">
    <property type="term" value="C:transcription factor TFIID complex"/>
    <property type="evidence" value="ECO:0000318"/>
    <property type="project" value="GO_Central"/>
</dbReference>
<dbReference type="STRING" id="15368.A0A2K2CNA0"/>
<dbReference type="GO" id="GO:0046982">
    <property type="term" value="F:protein heterodimerization activity"/>
    <property type="evidence" value="ECO:0007669"/>
    <property type="project" value="InterPro"/>
</dbReference>
<keyword evidence="4" id="KW-0539">Nucleus</keyword>
<feature type="domain" description="Bromodomain associated" evidence="5">
    <location>
        <begin position="20"/>
        <end position="90"/>
    </location>
</feature>
<evidence type="ECO:0000313" key="6">
    <source>
        <dbReference type="EMBL" id="PNT63521.1"/>
    </source>
</evidence>
<dbReference type="PANTHER" id="PTHR46338">
    <property type="entry name" value="TRANSCRIPTION INITIATION FACTOR TFIID SUBUNIT 8"/>
    <property type="match status" value="1"/>
</dbReference>
<dbReference type="InterPro" id="IPR009072">
    <property type="entry name" value="Histone-fold"/>
</dbReference>
<evidence type="ECO:0000256" key="1">
    <source>
        <dbReference type="ARBA" id="ARBA00004123"/>
    </source>
</evidence>
<evidence type="ECO:0000256" key="3">
    <source>
        <dbReference type="ARBA" id="ARBA00023163"/>
    </source>
</evidence>
<reference evidence="6 7" key="1">
    <citation type="journal article" date="2010" name="Nature">
        <title>Genome sequencing and analysis of the model grass Brachypodium distachyon.</title>
        <authorList>
            <consortium name="International Brachypodium Initiative"/>
        </authorList>
    </citation>
    <scope>NUCLEOTIDE SEQUENCE [LARGE SCALE GENOMIC DNA]</scope>
    <source>
        <strain evidence="6 7">Bd21</strain>
    </source>
</reference>
<proteinExistence type="predicted"/>
<dbReference type="PANTHER" id="PTHR46338:SF21">
    <property type="entry name" value="OS02G0699900 PROTEIN"/>
    <property type="match status" value="1"/>
</dbReference>
<evidence type="ECO:0000256" key="4">
    <source>
        <dbReference type="ARBA" id="ARBA00023242"/>
    </source>
</evidence>
<dbReference type="KEGG" id="bdi:104584535"/>
<dbReference type="RefSeq" id="XP_010237676.1">
    <property type="nucleotide sequence ID" value="XM_010239374.2"/>
</dbReference>
<keyword evidence="2" id="KW-0805">Transcription regulation</keyword>
<organism evidence="6">
    <name type="scientific">Brachypodium distachyon</name>
    <name type="common">Purple false brome</name>
    <name type="synonym">Trachynia distachya</name>
    <dbReference type="NCBI Taxonomy" id="15368"/>
    <lineage>
        <taxon>Eukaryota</taxon>
        <taxon>Viridiplantae</taxon>
        <taxon>Streptophyta</taxon>
        <taxon>Embryophyta</taxon>
        <taxon>Tracheophyta</taxon>
        <taxon>Spermatophyta</taxon>
        <taxon>Magnoliopsida</taxon>
        <taxon>Liliopsida</taxon>
        <taxon>Poales</taxon>
        <taxon>Poaceae</taxon>
        <taxon>BOP clade</taxon>
        <taxon>Pooideae</taxon>
        <taxon>Stipodae</taxon>
        <taxon>Brachypodieae</taxon>
        <taxon>Brachypodium</taxon>
    </lineage>
</organism>
<dbReference type="OrthoDB" id="436852at2759"/>
<protein>
    <recommendedName>
        <fullName evidence="5">Bromodomain associated domain-containing protein</fullName>
    </recommendedName>
</protein>
<dbReference type="AlphaFoldDB" id="A0A2K2CNA0"/>
<dbReference type="CDD" id="cd00076">
    <property type="entry name" value="HFD_SF"/>
    <property type="match status" value="1"/>
</dbReference>
<dbReference type="GO" id="GO:0006366">
    <property type="term" value="P:transcription by RNA polymerase II"/>
    <property type="evidence" value="ECO:0000318"/>
    <property type="project" value="GO_Central"/>
</dbReference>
<evidence type="ECO:0000313" key="8">
    <source>
        <dbReference type="Proteomes" id="UP000008810"/>
    </source>
</evidence>
<dbReference type="GeneID" id="104584535"/>
<dbReference type="Gene3D" id="1.10.20.10">
    <property type="entry name" value="Histone, subunit A"/>
    <property type="match status" value="1"/>
</dbReference>
<comment type="subcellular location">
    <subcellularLocation>
        <location evidence="1">Nucleus</location>
    </subcellularLocation>
</comment>
<evidence type="ECO:0000256" key="2">
    <source>
        <dbReference type="ARBA" id="ARBA00023015"/>
    </source>
</evidence>
<dbReference type="InterPro" id="IPR037818">
    <property type="entry name" value="TAF8"/>
</dbReference>
<evidence type="ECO:0000259" key="5">
    <source>
        <dbReference type="SMART" id="SM00576"/>
    </source>
</evidence>
<gene>
    <name evidence="7" type="primary">LOC104584535</name>
    <name evidence="6" type="ORF">BRADI_4g16985v3</name>
</gene>